<dbReference type="AlphaFoldDB" id="A0A0A8ZHH6"/>
<sequence length="18" mass="2088">MLQLQPRLPFHVIPTAIL</sequence>
<reference evidence="1" key="1">
    <citation type="submission" date="2014-09" db="EMBL/GenBank/DDBJ databases">
        <authorList>
            <person name="Magalhaes I.L.F."/>
            <person name="Oliveira U."/>
            <person name="Santos F.R."/>
            <person name="Vidigal T.H.D.A."/>
            <person name="Brescovit A.D."/>
            <person name="Santos A.J."/>
        </authorList>
    </citation>
    <scope>NUCLEOTIDE SEQUENCE</scope>
    <source>
        <tissue evidence="1">Shoot tissue taken approximately 20 cm above the soil surface</tissue>
    </source>
</reference>
<evidence type="ECO:0000313" key="1">
    <source>
        <dbReference type="EMBL" id="JAD37093.1"/>
    </source>
</evidence>
<accession>A0A0A8ZHH6</accession>
<name>A0A0A8ZHH6_ARUDO</name>
<reference evidence="1" key="2">
    <citation type="journal article" date="2015" name="Data Brief">
        <title>Shoot transcriptome of the giant reed, Arundo donax.</title>
        <authorList>
            <person name="Barrero R.A."/>
            <person name="Guerrero F.D."/>
            <person name="Moolhuijzen P."/>
            <person name="Goolsby J.A."/>
            <person name="Tidwell J."/>
            <person name="Bellgard S.E."/>
            <person name="Bellgard M.I."/>
        </authorList>
    </citation>
    <scope>NUCLEOTIDE SEQUENCE</scope>
    <source>
        <tissue evidence="1">Shoot tissue taken approximately 20 cm above the soil surface</tissue>
    </source>
</reference>
<protein>
    <submittedName>
        <fullName evidence="1">Uncharacterized protein</fullName>
    </submittedName>
</protein>
<organism evidence="1">
    <name type="scientific">Arundo donax</name>
    <name type="common">Giant reed</name>
    <name type="synonym">Donax arundinaceus</name>
    <dbReference type="NCBI Taxonomy" id="35708"/>
    <lineage>
        <taxon>Eukaryota</taxon>
        <taxon>Viridiplantae</taxon>
        <taxon>Streptophyta</taxon>
        <taxon>Embryophyta</taxon>
        <taxon>Tracheophyta</taxon>
        <taxon>Spermatophyta</taxon>
        <taxon>Magnoliopsida</taxon>
        <taxon>Liliopsida</taxon>
        <taxon>Poales</taxon>
        <taxon>Poaceae</taxon>
        <taxon>PACMAD clade</taxon>
        <taxon>Arundinoideae</taxon>
        <taxon>Arundineae</taxon>
        <taxon>Arundo</taxon>
    </lineage>
</organism>
<dbReference type="EMBL" id="GBRH01260802">
    <property type="protein sequence ID" value="JAD37093.1"/>
    <property type="molecule type" value="Transcribed_RNA"/>
</dbReference>
<proteinExistence type="predicted"/>